<proteinExistence type="predicted"/>
<sequence length="131" mass="14074">MISSRRRSSVAKPGALRKQRRPLALGTVRNAVPTCVVDINDAAGSPNGDDSDSMYDSDGERRMSGEMISMKDFLQANKVSLAVMQKQLYETAQMQRWGASAQPQRQTSGGFTPGTVGPLAIVSQKLGDNAT</sequence>
<comment type="caution">
    <text evidence="2">The sequence shown here is derived from an EMBL/GenBank/DDBJ whole genome shotgun (WGS) entry which is preliminary data.</text>
</comment>
<name>A0A8K0NZ32_LADFU</name>
<evidence type="ECO:0000256" key="1">
    <source>
        <dbReference type="SAM" id="MobiDB-lite"/>
    </source>
</evidence>
<reference evidence="2" key="2">
    <citation type="submission" date="2017-10" db="EMBL/GenBank/DDBJ databases">
        <title>Ladona fulva Genome sequencing and assembly.</title>
        <authorList>
            <person name="Murali S."/>
            <person name="Richards S."/>
            <person name="Bandaranaike D."/>
            <person name="Bellair M."/>
            <person name="Blankenburg K."/>
            <person name="Chao H."/>
            <person name="Dinh H."/>
            <person name="Doddapaneni H."/>
            <person name="Dugan-Rocha S."/>
            <person name="Elkadiri S."/>
            <person name="Gnanaolivu R."/>
            <person name="Hernandez B."/>
            <person name="Skinner E."/>
            <person name="Javaid M."/>
            <person name="Lee S."/>
            <person name="Li M."/>
            <person name="Ming W."/>
            <person name="Munidasa M."/>
            <person name="Muniz J."/>
            <person name="Nguyen L."/>
            <person name="Hughes D."/>
            <person name="Osuji N."/>
            <person name="Pu L.-L."/>
            <person name="Puazo M."/>
            <person name="Qu C."/>
            <person name="Quiroz J."/>
            <person name="Raj R."/>
            <person name="Weissenberger G."/>
            <person name="Xin Y."/>
            <person name="Zou X."/>
            <person name="Han Y."/>
            <person name="Worley K."/>
            <person name="Muzny D."/>
            <person name="Gibbs R."/>
        </authorList>
    </citation>
    <scope>NUCLEOTIDE SEQUENCE</scope>
    <source>
        <strain evidence="2">Sampled in the wild</strain>
    </source>
</reference>
<feature type="compositionally biased region" description="Basic residues" evidence="1">
    <location>
        <begin position="1"/>
        <end position="21"/>
    </location>
</feature>
<dbReference type="EMBL" id="KZ308296">
    <property type="protein sequence ID" value="KAG8226773.1"/>
    <property type="molecule type" value="Genomic_DNA"/>
</dbReference>
<feature type="region of interest" description="Disordered" evidence="1">
    <location>
        <begin position="1"/>
        <end position="22"/>
    </location>
</feature>
<gene>
    <name evidence="2" type="ORF">J437_LFUL006297</name>
</gene>
<organism evidence="2 3">
    <name type="scientific">Ladona fulva</name>
    <name type="common">Scarce chaser dragonfly</name>
    <name type="synonym">Libellula fulva</name>
    <dbReference type="NCBI Taxonomy" id="123851"/>
    <lineage>
        <taxon>Eukaryota</taxon>
        <taxon>Metazoa</taxon>
        <taxon>Ecdysozoa</taxon>
        <taxon>Arthropoda</taxon>
        <taxon>Hexapoda</taxon>
        <taxon>Insecta</taxon>
        <taxon>Pterygota</taxon>
        <taxon>Palaeoptera</taxon>
        <taxon>Odonata</taxon>
        <taxon>Epiprocta</taxon>
        <taxon>Anisoptera</taxon>
        <taxon>Libelluloidea</taxon>
        <taxon>Libellulidae</taxon>
        <taxon>Ladona</taxon>
    </lineage>
</organism>
<accession>A0A8K0NZ32</accession>
<evidence type="ECO:0000313" key="3">
    <source>
        <dbReference type="Proteomes" id="UP000792457"/>
    </source>
</evidence>
<dbReference type="AlphaFoldDB" id="A0A8K0NZ32"/>
<protein>
    <submittedName>
        <fullName evidence="2">Uncharacterized protein</fullName>
    </submittedName>
</protein>
<feature type="region of interest" description="Disordered" evidence="1">
    <location>
        <begin position="40"/>
        <end position="60"/>
    </location>
</feature>
<evidence type="ECO:0000313" key="2">
    <source>
        <dbReference type="EMBL" id="KAG8226773.1"/>
    </source>
</evidence>
<reference evidence="2" key="1">
    <citation type="submission" date="2013-04" db="EMBL/GenBank/DDBJ databases">
        <authorList>
            <person name="Qu J."/>
            <person name="Murali S.C."/>
            <person name="Bandaranaike D."/>
            <person name="Bellair M."/>
            <person name="Blankenburg K."/>
            <person name="Chao H."/>
            <person name="Dinh H."/>
            <person name="Doddapaneni H."/>
            <person name="Downs B."/>
            <person name="Dugan-Rocha S."/>
            <person name="Elkadiri S."/>
            <person name="Gnanaolivu R.D."/>
            <person name="Hernandez B."/>
            <person name="Javaid M."/>
            <person name="Jayaseelan J.C."/>
            <person name="Lee S."/>
            <person name="Li M."/>
            <person name="Ming W."/>
            <person name="Munidasa M."/>
            <person name="Muniz J."/>
            <person name="Nguyen L."/>
            <person name="Ongeri F."/>
            <person name="Osuji N."/>
            <person name="Pu L.-L."/>
            <person name="Puazo M."/>
            <person name="Qu C."/>
            <person name="Quiroz J."/>
            <person name="Raj R."/>
            <person name="Weissenberger G."/>
            <person name="Xin Y."/>
            <person name="Zou X."/>
            <person name="Han Y."/>
            <person name="Richards S."/>
            <person name="Worley K."/>
            <person name="Muzny D."/>
            <person name="Gibbs R."/>
        </authorList>
    </citation>
    <scope>NUCLEOTIDE SEQUENCE</scope>
    <source>
        <strain evidence="2">Sampled in the wild</strain>
    </source>
</reference>
<dbReference type="Proteomes" id="UP000792457">
    <property type="component" value="Unassembled WGS sequence"/>
</dbReference>
<keyword evidence="3" id="KW-1185">Reference proteome</keyword>
<dbReference type="OrthoDB" id="297496at2759"/>